<dbReference type="RefSeq" id="WP_025801498.1">
    <property type="nucleotide sequence ID" value="NZ_CP009706.1"/>
</dbReference>
<comment type="subcellular location">
    <subcellularLocation>
        <location evidence="1">Cell membrane</location>
        <topology evidence="1">Multi-pass membrane protein</topology>
    </subcellularLocation>
</comment>
<protein>
    <submittedName>
        <fullName evidence="10">Phosphate starvation-inducible protein PsiE</fullName>
    </submittedName>
</protein>
<comment type="similarity">
    <text evidence="7">Belongs to the phosphoethanolamine transferase family.</text>
</comment>
<keyword evidence="6 8" id="KW-0472">Membrane</keyword>
<evidence type="ECO:0000256" key="2">
    <source>
        <dbReference type="ARBA" id="ARBA00022475"/>
    </source>
</evidence>
<keyword evidence="11" id="KW-1185">Reference proteome</keyword>
<evidence type="ECO:0000313" key="10">
    <source>
        <dbReference type="EMBL" id="AIU71166.1"/>
    </source>
</evidence>
<dbReference type="PATRIC" id="fig|1453496.5.peg.265"/>
<dbReference type="InterPro" id="IPR000917">
    <property type="entry name" value="Sulfatase_N"/>
</dbReference>
<reference evidence="10 11" key="1">
    <citation type="journal article" date="2014" name="Gut Pathog.">
        <title>Gene clusters of Hafnia alvei strain FB1 important in survival and pathogenesis: a draft genome perspective.</title>
        <authorList>
            <person name="Tan J.Y."/>
            <person name="Yin W.F."/>
            <person name="Chan K.G."/>
        </authorList>
    </citation>
    <scope>NUCLEOTIDE SEQUENCE [LARGE SCALE GENOMIC DNA]</scope>
    <source>
        <strain evidence="10 11">FB1</strain>
    </source>
</reference>
<feature type="transmembrane region" description="Helical" evidence="8">
    <location>
        <begin position="12"/>
        <end position="31"/>
    </location>
</feature>
<gene>
    <name evidence="10" type="ORF">AT03_01285</name>
</gene>
<dbReference type="Pfam" id="PF00884">
    <property type="entry name" value="Sulfatase"/>
    <property type="match status" value="1"/>
</dbReference>
<sequence length="537" mass="60192">MYKKIPFLLFGKEYLLLIISVIIFSIINILMAPNIHMSYRIVTFTLSLLFLKAIRLTALRIILALPLLFLCSADISLSLYSWFTFKTPFNDGFAASTLESNPIEMFAMLGVYIRFVIICLALLVLFILAIRPTQGKMISKKTTGILLIVICAIALISSFKFVQKRPVNEGAKAELKVAARFTTYMPFFNMSYFLTAIQESQILKNISGAAPRYSLSVKDTGIDTYVLIIGESERAKNMSIYGYQKPTTPQLEAQKPYLKLFNQAISGVPFTSVAVPMALSADNIHNHNLTNYSDNIINLANQAGFHTMWLSAQTAFGNYGSSVAGIAMNAEDKLYIKGYDKELLPHLKTALQTPAHDKKLIVLHLYGSHEPACKRYPANETIFNKSNDIDACYDNSVRYTDSLLGEVFSLLKQNKASVFYFSDHALERDPRQSAPYFHGGITPSQEAYHVPMFIWYSPALAPRDKNEIGQVNAVFSTSYNDILIATWLGITDAQRGAFGNINAVIEKFAGDSSVLDNRYEKLDYHQLRKTAEEPLSH</sequence>
<organism evidence="10 11">
    <name type="scientific">Hafnia alvei FB1</name>
    <dbReference type="NCBI Taxonomy" id="1453496"/>
    <lineage>
        <taxon>Bacteria</taxon>
        <taxon>Pseudomonadati</taxon>
        <taxon>Pseudomonadota</taxon>
        <taxon>Gammaproteobacteria</taxon>
        <taxon>Enterobacterales</taxon>
        <taxon>Hafniaceae</taxon>
        <taxon>Hafnia</taxon>
    </lineage>
</organism>
<dbReference type="SUPFAM" id="SSF53649">
    <property type="entry name" value="Alkaline phosphatase-like"/>
    <property type="match status" value="1"/>
</dbReference>
<keyword evidence="2" id="KW-1003">Cell membrane</keyword>
<feature type="transmembrane region" description="Helical" evidence="8">
    <location>
        <begin position="37"/>
        <end position="54"/>
    </location>
</feature>
<evidence type="ECO:0000256" key="3">
    <source>
        <dbReference type="ARBA" id="ARBA00022679"/>
    </source>
</evidence>
<evidence type="ECO:0000256" key="6">
    <source>
        <dbReference type="ARBA" id="ARBA00023136"/>
    </source>
</evidence>
<accession>A0A097QXF1</accession>
<dbReference type="GO" id="GO:0005886">
    <property type="term" value="C:plasma membrane"/>
    <property type="evidence" value="ECO:0007669"/>
    <property type="project" value="UniProtKB-SubCell"/>
</dbReference>
<dbReference type="GO" id="GO:0016776">
    <property type="term" value="F:phosphotransferase activity, phosphate group as acceptor"/>
    <property type="evidence" value="ECO:0007669"/>
    <property type="project" value="TreeGrafter"/>
</dbReference>
<dbReference type="InterPro" id="IPR040423">
    <property type="entry name" value="PEA_transferase"/>
</dbReference>
<dbReference type="InterPro" id="IPR058130">
    <property type="entry name" value="PEA_transf_C"/>
</dbReference>
<name>A0A097QXF1_HAFAL</name>
<dbReference type="AlphaFoldDB" id="A0A097QXF1"/>
<keyword evidence="4 8" id="KW-0812">Transmembrane</keyword>
<proteinExistence type="inferred from homology"/>
<dbReference type="OrthoDB" id="9786870at2"/>
<keyword evidence="5 8" id="KW-1133">Transmembrane helix</keyword>
<evidence type="ECO:0000313" key="11">
    <source>
        <dbReference type="Proteomes" id="UP000029986"/>
    </source>
</evidence>
<evidence type="ECO:0000256" key="4">
    <source>
        <dbReference type="ARBA" id="ARBA00022692"/>
    </source>
</evidence>
<evidence type="ECO:0000259" key="9">
    <source>
        <dbReference type="Pfam" id="PF00884"/>
    </source>
</evidence>
<evidence type="ECO:0000256" key="7">
    <source>
        <dbReference type="ARBA" id="ARBA00038481"/>
    </source>
</evidence>
<feature type="domain" description="Sulfatase N-terminal" evidence="9">
    <location>
        <begin position="224"/>
        <end position="490"/>
    </location>
</feature>
<feature type="transmembrane region" description="Helical" evidence="8">
    <location>
        <begin position="142"/>
        <end position="162"/>
    </location>
</feature>
<dbReference type="InterPro" id="IPR017850">
    <property type="entry name" value="Alkaline_phosphatase_core_sf"/>
</dbReference>
<feature type="transmembrane region" description="Helical" evidence="8">
    <location>
        <begin position="61"/>
        <end position="85"/>
    </location>
</feature>
<evidence type="ECO:0000256" key="5">
    <source>
        <dbReference type="ARBA" id="ARBA00022989"/>
    </source>
</evidence>
<feature type="transmembrane region" description="Helical" evidence="8">
    <location>
        <begin position="105"/>
        <end position="130"/>
    </location>
</feature>
<dbReference type="PANTHER" id="PTHR30443">
    <property type="entry name" value="INNER MEMBRANE PROTEIN"/>
    <property type="match status" value="1"/>
</dbReference>
<dbReference type="GO" id="GO:0009244">
    <property type="term" value="P:lipopolysaccharide core region biosynthetic process"/>
    <property type="evidence" value="ECO:0007669"/>
    <property type="project" value="TreeGrafter"/>
</dbReference>
<dbReference type="HOGENOM" id="CLU_039390_4_1_6"/>
<dbReference type="Gene3D" id="3.40.720.10">
    <property type="entry name" value="Alkaline Phosphatase, subunit A"/>
    <property type="match status" value="1"/>
</dbReference>
<dbReference type="PANTHER" id="PTHR30443:SF4">
    <property type="entry name" value="PHOSPHOETHANOLAMINE TRANSFERASE OPGE-RELATED"/>
    <property type="match status" value="1"/>
</dbReference>
<keyword evidence="3" id="KW-0808">Transferase</keyword>
<dbReference type="CDD" id="cd16017">
    <property type="entry name" value="LptA"/>
    <property type="match status" value="1"/>
</dbReference>
<dbReference type="EMBL" id="CP009706">
    <property type="protein sequence ID" value="AIU71166.1"/>
    <property type="molecule type" value="Genomic_DNA"/>
</dbReference>
<evidence type="ECO:0000256" key="1">
    <source>
        <dbReference type="ARBA" id="ARBA00004651"/>
    </source>
</evidence>
<dbReference type="KEGG" id="hav:AT03_01285"/>
<dbReference type="Proteomes" id="UP000029986">
    <property type="component" value="Chromosome"/>
</dbReference>
<dbReference type="eggNOG" id="COG2194">
    <property type="taxonomic scope" value="Bacteria"/>
</dbReference>
<evidence type="ECO:0000256" key="8">
    <source>
        <dbReference type="SAM" id="Phobius"/>
    </source>
</evidence>